<dbReference type="InterPro" id="IPR036188">
    <property type="entry name" value="FAD/NAD-bd_sf"/>
</dbReference>
<dbReference type="InterPro" id="IPR051209">
    <property type="entry name" value="FAD-bind_Monooxygenase_sf"/>
</dbReference>
<reference evidence="2 3" key="1">
    <citation type="submission" date="2015-10" db="EMBL/GenBank/DDBJ databases">
        <title>Full genome of DAOMC 229536 Phialocephala scopiformis, a fungal endophyte of spruce producing the potent anti-insectan compound rugulosin.</title>
        <authorList>
            <consortium name="DOE Joint Genome Institute"/>
            <person name="Walker A.K."/>
            <person name="Frasz S.L."/>
            <person name="Seifert K.A."/>
            <person name="Miller J.D."/>
            <person name="Mondo S.J."/>
            <person name="Labutti K."/>
            <person name="Lipzen A."/>
            <person name="Dockter R."/>
            <person name="Kennedy M."/>
            <person name="Grigoriev I.V."/>
            <person name="Spatafora J.W."/>
        </authorList>
    </citation>
    <scope>NUCLEOTIDE SEQUENCE [LARGE SCALE GENOMIC DNA]</scope>
    <source>
        <strain evidence="2 3">CBS 120377</strain>
    </source>
</reference>
<dbReference type="Gene3D" id="3.50.50.60">
    <property type="entry name" value="FAD/NAD(P)-binding domain"/>
    <property type="match status" value="2"/>
</dbReference>
<evidence type="ECO:0000256" key="1">
    <source>
        <dbReference type="ARBA" id="ARBA00010139"/>
    </source>
</evidence>
<dbReference type="OrthoDB" id="74360at2759"/>
<dbReference type="AlphaFoldDB" id="A0A132B3W8"/>
<dbReference type="KEGG" id="psco:LY89DRAFT_712272"/>
<evidence type="ECO:0000313" key="3">
    <source>
        <dbReference type="Proteomes" id="UP000070700"/>
    </source>
</evidence>
<dbReference type="Pfam" id="PF13450">
    <property type="entry name" value="NAD_binding_8"/>
    <property type="match status" value="1"/>
</dbReference>
<dbReference type="RefSeq" id="XP_018061298.1">
    <property type="nucleotide sequence ID" value="XM_018217968.1"/>
</dbReference>
<comment type="similarity">
    <text evidence="1">Belongs to the FAD-binding monooxygenase family.</text>
</comment>
<evidence type="ECO:0000313" key="2">
    <source>
        <dbReference type="EMBL" id="KUJ06943.1"/>
    </source>
</evidence>
<proteinExistence type="inferred from homology"/>
<gene>
    <name evidence="2" type="ORF">LY89DRAFT_712272</name>
</gene>
<organism evidence="2 3">
    <name type="scientific">Mollisia scopiformis</name>
    <name type="common">Conifer needle endophyte fungus</name>
    <name type="synonym">Phialocephala scopiformis</name>
    <dbReference type="NCBI Taxonomy" id="149040"/>
    <lineage>
        <taxon>Eukaryota</taxon>
        <taxon>Fungi</taxon>
        <taxon>Dikarya</taxon>
        <taxon>Ascomycota</taxon>
        <taxon>Pezizomycotina</taxon>
        <taxon>Leotiomycetes</taxon>
        <taxon>Helotiales</taxon>
        <taxon>Mollisiaceae</taxon>
        <taxon>Mollisia</taxon>
    </lineage>
</organism>
<dbReference type="EMBL" id="KQ947442">
    <property type="protein sequence ID" value="KUJ06943.1"/>
    <property type="molecule type" value="Genomic_DNA"/>
</dbReference>
<dbReference type="SUPFAM" id="SSF51905">
    <property type="entry name" value="FAD/NAD(P)-binding domain"/>
    <property type="match status" value="2"/>
</dbReference>
<dbReference type="Proteomes" id="UP000070700">
    <property type="component" value="Unassembled WGS sequence"/>
</dbReference>
<dbReference type="PANTHER" id="PTHR42877:SF12">
    <property type="entry name" value="MONOOXYGENASE"/>
    <property type="match status" value="1"/>
</dbReference>
<dbReference type="GeneID" id="28827694"/>
<accession>A0A132B3W8</accession>
<protein>
    <submittedName>
        <fullName evidence="2">FAD/NAD(P)-binding domain-containing protein</fullName>
    </submittedName>
</protein>
<dbReference type="InParanoid" id="A0A132B3W8"/>
<name>A0A132B3W8_MOLSC</name>
<dbReference type="PANTHER" id="PTHR42877">
    <property type="entry name" value="L-ORNITHINE N(5)-MONOOXYGENASE-RELATED"/>
    <property type="match status" value="1"/>
</dbReference>
<keyword evidence="3" id="KW-1185">Reference proteome</keyword>
<sequence>MRVIIVGAGVSGLNMLYTLQKYASQVSYVIYDKNPECGGTWYENRYPGCASDDPSHHYQYSHTPNPSWSSVFAPAGEIKEYLNRFIDKNDLRNNIKTGYSVSSAEWHEGCGEWVVKVRDERTGSDLEDRGQVLVDATGIFNNWVWPTIKGLHAFKGPLIHTANWPKDFDHHGKTVAVLGNGATGVQLVPAMQPDVKKLIHCIRSRTWIAGPSEPVQFCQQFTTDSSDRFPEEWKQNLLDNPEEYAKLLSDIDHLCKKERFKTILNGSNEALHSLVTITEYMKQELEEKPELIDILIPTGPVGCRRITSSVGYLKSLCALNVEVAKTQIQAVSTTGILLESGEHIEVDAIICATGFNTSFVPRYPVLGDNGRNLQDEWREENGGPIAYMSVMAEGMPNYFRLLGPNGPLAHGAIPRISTHICDYVLAHIRKMQFEHLASVRPLPSAVEDFNEHVQTFMPRTAWDGKGCGGWYKSKNVNGSEQKVIALHPGSQTHWEKMLANVRWEDFEFRAKSGRQTNRFGYLGNGFAVSEVDNGQQSDSELDKVRFCI</sequence>